<gene>
    <name evidence="1" type="ORF">V6N12_001277</name>
</gene>
<protein>
    <submittedName>
        <fullName evidence="1">Uncharacterized protein</fullName>
    </submittedName>
</protein>
<proteinExistence type="predicted"/>
<reference evidence="1 2" key="1">
    <citation type="journal article" date="2024" name="G3 (Bethesda)">
        <title>Genome assembly of Hibiscus sabdariffa L. provides insights into metabolisms of medicinal natural products.</title>
        <authorList>
            <person name="Kim T."/>
        </authorList>
    </citation>
    <scope>NUCLEOTIDE SEQUENCE [LARGE SCALE GENOMIC DNA]</scope>
    <source>
        <strain evidence="1">TK-2024</strain>
        <tissue evidence="1">Old leaves</tissue>
    </source>
</reference>
<dbReference type="Proteomes" id="UP001472677">
    <property type="component" value="Unassembled WGS sequence"/>
</dbReference>
<keyword evidence="2" id="KW-1185">Reference proteome</keyword>
<dbReference type="EMBL" id="JBBPBM010000065">
    <property type="protein sequence ID" value="KAK8515117.1"/>
    <property type="molecule type" value="Genomic_DNA"/>
</dbReference>
<name>A0ABR2C6U1_9ROSI</name>
<organism evidence="1 2">
    <name type="scientific">Hibiscus sabdariffa</name>
    <name type="common">roselle</name>
    <dbReference type="NCBI Taxonomy" id="183260"/>
    <lineage>
        <taxon>Eukaryota</taxon>
        <taxon>Viridiplantae</taxon>
        <taxon>Streptophyta</taxon>
        <taxon>Embryophyta</taxon>
        <taxon>Tracheophyta</taxon>
        <taxon>Spermatophyta</taxon>
        <taxon>Magnoliopsida</taxon>
        <taxon>eudicotyledons</taxon>
        <taxon>Gunneridae</taxon>
        <taxon>Pentapetalae</taxon>
        <taxon>rosids</taxon>
        <taxon>malvids</taxon>
        <taxon>Malvales</taxon>
        <taxon>Malvaceae</taxon>
        <taxon>Malvoideae</taxon>
        <taxon>Hibiscus</taxon>
    </lineage>
</organism>
<accession>A0ABR2C6U1</accession>
<evidence type="ECO:0000313" key="2">
    <source>
        <dbReference type="Proteomes" id="UP001472677"/>
    </source>
</evidence>
<evidence type="ECO:0000313" key="1">
    <source>
        <dbReference type="EMBL" id="KAK8515117.1"/>
    </source>
</evidence>
<sequence length="171" mass="18829">MKILILYVLKNKAKVQAKCDSTFDCSVESYSEQAPCPQPENAGEKEILGNSSLLHPLRNVGNHEKYLGKIKLRRSQVWYWKRKKLEALEEAGSSSADSLGEVGVEVLAFLAGLIGELEGWWGNPLCAASSILLQAAVHSSTTGRLTFSVVGLAREDAFRNSLFSFGDNLRR</sequence>
<comment type="caution">
    <text evidence="1">The sequence shown here is derived from an EMBL/GenBank/DDBJ whole genome shotgun (WGS) entry which is preliminary data.</text>
</comment>